<dbReference type="Proteomes" id="UP000317624">
    <property type="component" value="Unassembled WGS sequence"/>
</dbReference>
<dbReference type="RefSeq" id="WP_144848758.1">
    <property type="nucleotide sequence ID" value="NZ_VMRJ01000003.1"/>
</dbReference>
<comment type="caution">
    <text evidence="3">The sequence shown here is derived from an EMBL/GenBank/DDBJ whole genome shotgun (WGS) entry which is preliminary data.</text>
</comment>
<evidence type="ECO:0000259" key="2">
    <source>
        <dbReference type="PROSITE" id="PS50853"/>
    </source>
</evidence>
<dbReference type="AlphaFoldDB" id="A0A558BVP0"/>
<keyword evidence="4" id="KW-1185">Reference proteome</keyword>
<dbReference type="SMART" id="SM00060">
    <property type="entry name" value="FN3"/>
    <property type="match status" value="1"/>
</dbReference>
<dbReference type="Gene3D" id="2.60.40.10">
    <property type="entry name" value="Immunoglobulins"/>
    <property type="match status" value="2"/>
</dbReference>
<dbReference type="Gene3D" id="2.60.120.200">
    <property type="match status" value="1"/>
</dbReference>
<dbReference type="Pfam" id="PF07705">
    <property type="entry name" value="CARDB"/>
    <property type="match status" value="1"/>
</dbReference>
<dbReference type="InterPro" id="IPR026444">
    <property type="entry name" value="Secre_tail"/>
</dbReference>
<gene>
    <name evidence="3" type="ORF">FNT36_14080</name>
</gene>
<name>A0A558BVP0_9BACT</name>
<sequence length="918" mass="94553">MKKPYAKTTGLAYRLRQLGFTALLAGGAAGAAQAQVLNYAVATASNVTGTYTDLATVSNSTVITTANTDDANSAPQNIGFTFNYNGASFTQFVLNTNGIMRLGSAAPSVANLFGVYETGQAAGIDPISSTDPADVNLLAPFNFDLQDGSVGPAEYRVATTGTGTSQVCTIQWKNVRDKAGSTNATQFDNFAFQVKLYQATGTIEFVYGPVVSATAGASINRFPTVGIKGSGSSAGQDILVNKTSSTAAWSTAVFITGVYSGTTLNYRRTYGPDLGRTFRFATAPANDAAVSAIYTLGKLATQTALPHTVRAVITNAGAGPQTNLPVTLAVTGANTFSDTKTIASLAPGASTTVTFAAYPTTLAAGDNVLTVTVPADGNTTNNSTTYGQTITANRLSYTDPTGTTTGSVGVGNGWLTQKFSLPAATVVSDVVLTLAASANNTSPFQVLLYDATGTGGLPGQLLYTSPTQIRTPTAGPLTVTLPGIAVPATFFVAVRETGTASAPANIGINYQTEDPIRPGTFYFSTTGTTWTDFVNANPKARVAIEIGTAVPNCAPPTAVAATNVTPTGATITFTPPATGTSDYQLVYGPAGFNVSTGGTTIAATTSPVTLTGLTPATSYQVYVRSNCTAGGTSIYSAPLTFITACDPVTTVSTFPYNQNFDTILPGQSLPCGITTLDANGDGTTWRISTESPNSGPYAMRYQGAVVNNTAANDWFFTPPLVLPATAGTRYQVAFRYRAAGIGAGTSNFTESLEVKSGTAPTAAGQTNLLYTNAAINNLAYALAGGASTPVVALLPAGASTQYVGFHVNSAANQSNLYIDDLTVTAVTATATSEALLRSISVFPNPSATGVFDLAITGANAQKGLQVEVVNNIGQRVYAGTARDNFTNKLDLSHLATGLYHLKITNGDEYALRQLSVIK</sequence>
<dbReference type="CDD" id="cd00063">
    <property type="entry name" value="FN3"/>
    <property type="match status" value="1"/>
</dbReference>
<keyword evidence="1" id="KW-0732">Signal</keyword>
<dbReference type="SUPFAM" id="SSF49265">
    <property type="entry name" value="Fibronectin type III"/>
    <property type="match status" value="1"/>
</dbReference>
<feature type="signal peptide" evidence="1">
    <location>
        <begin position="1"/>
        <end position="34"/>
    </location>
</feature>
<proteinExistence type="predicted"/>
<dbReference type="NCBIfam" id="TIGR04183">
    <property type="entry name" value="Por_Secre_tail"/>
    <property type="match status" value="1"/>
</dbReference>
<evidence type="ECO:0000313" key="4">
    <source>
        <dbReference type="Proteomes" id="UP000317624"/>
    </source>
</evidence>
<dbReference type="Pfam" id="PF18962">
    <property type="entry name" value="Por_Secre_tail"/>
    <property type="match status" value="1"/>
</dbReference>
<evidence type="ECO:0000256" key="1">
    <source>
        <dbReference type="SAM" id="SignalP"/>
    </source>
</evidence>
<dbReference type="InterPro" id="IPR011635">
    <property type="entry name" value="CARDB"/>
</dbReference>
<dbReference type="InterPro" id="IPR036116">
    <property type="entry name" value="FN3_sf"/>
</dbReference>
<evidence type="ECO:0000313" key="3">
    <source>
        <dbReference type="EMBL" id="TVT40595.1"/>
    </source>
</evidence>
<dbReference type="EMBL" id="VMRJ01000003">
    <property type="protein sequence ID" value="TVT40595.1"/>
    <property type="molecule type" value="Genomic_DNA"/>
</dbReference>
<dbReference type="OrthoDB" id="5480482at2"/>
<feature type="domain" description="Fibronectin type-III" evidence="2">
    <location>
        <begin position="555"/>
        <end position="646"/>
    </location>
</feature>
<organism evidence="3 4">
    <name type="scientific">Hymenobacter setariae</name>
    <dbReference type="NCBI Taxonomy" id="2594794"/>
    <lineage>
        <taxon>Bacteria</taxon>
        <taxon>Pseudomonadati</taxon>
        <taxon>Bacteroidota</taxon>
        <taxon>Cytophagia</taxon>
        <taxon>Cytophagales</taxon>
        <taxon>Hymenobacteraceae</taxon>
        <taxon>Hymenobacter</taxon>
    </lineage>
</organism>
<feature type="chain" id="PRO_5021908742" evidence="1">
    <location>
        <begin position="35"/>
        <end position="918"/>
    </location>
</feature>
<reference evidence="3 4" key="1">
    <citation type="submission" date="2019-07" db="EMBL/GenBank/DDBJ databases">
        <title>Hymenobacter sp. straun FUR1 Genome sequencing and assembly.</title>
        <authorList>
            <person name="Chhetri G."/>
        </authorList>
    </citation>
    <scope>NUCLEOTIDE SEQUENCE [LARGE SCALE GENOMIC DNA]</scope>
    <source>
        <strain evidence="3 4">Fur1</strain>
    </source>
</reference>
<accession>A0A558BVP0</accession>
<dbReference type="Pfam" id="PF00041">
    <property type="entry name" value="fn3"/>
    <property type="match status" value="1"/>
</dbReference>
<dbReference type="PROSITE" id="PS50853">
    <property type="entry name" value="FN3"/>
    <property type="match status" value="1"/>
</dbReference>
<dbReference type="InterPro" id="IPR003961">
    <property type="entry name" value="FN3_dom"/>
</dbReference>
<dbReference type="InterPro" id="IPR013783">
    <property type="entry name" value="Ig-like_fold"/>
</dbReference>
<protein>
    <submittedName>
        <fullName evidence="3">T9SS type A sorting domain-containing protein</fullName>
    </submittedName>
</protein>